<feature type="repeat" description="ANK" evidence="3">
    <location>
        <begin position="52"/>
        <end position="84"/>
    </location>
</feature>
<dbReference type="Gene3D" id="1.25.40.20">
    <property type="entry name" value="Ankyrin repeat-containing domain"/>
    <property type="match status" value="1"/>
</dbReference>
<evidence type="ECO:0000313" key="7">
    <source>
        <dbReference type="Proteomes" id="UP001174136"/>
    </source>
</evidence>
<keyword evidence="7" id="KW-1185">Reference proteome</keyword>
<evidence type="ECO:0000256" key="2">
    <source>
        <dbReference type="ARBA" id="ARBA00023043"/>
    </source>
</evidence>
<dbReference type="PANTHER" id="PTHR24173">
    <property type="entry name" value="ANKYRIN REPEAT CONTAINING"/>
    <property type="match status" value="1"/>
</dbReference>
<dbReference type="PANTHER" id="PTHR24173:SF74">
    <property type="entry name" value="ANKYRIN REPEAT DOMAIN-CONTAINING PROTEIN 16"/>
    <property type="match status" value="1"/>
</dbReference>
<keyword evidence="1" id="KW-0677">Repeat</keyword>
<keyword evidence="2 3" id="KW-0040">ANK repeat</keyword>
<evidence type="ECO:0000256" key="3">
    <source>
        <dbReference type="PROSITE-ProRule" id="PRU00023"/>
    </source>
</evidence>
<dbReference type="Proteomes" id="UP001174136">
    <property type="component" value="Unassembled WGS sequence"/>
</dbReference>
<evidence type="ECO:0000313" key="6">
    <source>
        <dbReference type="EMBL" id="KAK0131859.1"/>
    </source>
</evidence>
<feature type="region of interest" description="Disordered" evidence="4">
    <location>
        <begin position="108"/>
        <end position="132"/>
    </location>
</feature>
<dbReference type="AlphaFoldDB" id="A0AA47M1H1"/>
<gene>
    <name evidence="6" type="primary">ASB4_1</name>
    <name evidence="6" type="ORF">N1851_033352</name>
</gene>
<feature type="compositionally biased region" description="Basic and acidic residues" evidence="4">
    <location>
        <begin position="116"/>
        <end position="132"/>
    </location>
</feature>
<keyword evidence="5" id="KW-1133">Transmembrane helix</keyword>
<feature type="transmembrane region" description="Helical" evidence="5">
    <location>
        <begin position="20"/>
        <end position="41"/>
    </location>
</feature>
<organism evidence="6 7">
    <name type="scientific">Merluccius polli</name>
    <name type="common">Benguela hake</name>
    <name type="synonym">Merluccius cadenati</name>
    <dbReference type="NCBI Taxonomy" id="89951"/>
    <lineage>
        <taxon>Eukaryota</taxon>
        <taxon>Metazoa</taxon>
        <taxon>Chordata</taxon>
        <taxon>Craniata</taxon>
        <taxon>Vertebrata</taxon>
        <taxon>Euteleostomi</taxon>
        <taxon>Actinopterygii</taxon>
        <taxon>Neopterygii</taxon>
        <taxon>Teleostei</taxon>
        <taxon>Neoteleostei</taxon>
        <taxon>Acanthomorphata</taxon>
        <taxon>Zeiogadaria</taxon>
        <taxon>Gadariae</taxon>
        <taxon>Gadiformes</taxon>
        <taxon>Gadoidei</taxon>
        <taxon>Merlucciidae</taxon>
        <taxon>Merluccius</taxon>
    </lineage>
</organism>
<comment type="caution">
    <text evidence="6">The sequence shown here is derived from an EMBL/GenBank/DDBJ whole genome shotgun (WGS) entry which is preliminary data.</text>
</comment>
<dbReference type="SUPFAM" id="SSF48403">
    <property type="entry name" value="Ankyrin repeat"/>
    <property type="match status" value="1"/>
</dbReference>
<accession>A0AA47M1H1</accession>
<dbReference type="InterPro" id="IPR036770">
    <property type="entry name" value="Ankyrin_rpt-contain_sf"/>
</dbReference>
<dbReference type="Pfam" id="PF12796">
    <property type="entry name" value="Ank_2"/>
    <property type="match status" value="1"/>
</dbReference>
<evidence type="ECO:0000256" key="4">
    <source>
        <dbReference type="SAM" id="MobiDB-lite"/>
    </source>
</evidence>
<dbReference type="PROSITE" id="PS50088">
    <property type="entry name" value="ANK_REPEAT"/>
    <property type="match status" value="1"/>
</dbReference>
<reference evidence="6" key="1">
    <citation type="journal article" date="2023" name="Front. Mar. Sci.">
        <title>A new Merluccius polli reference genome to investigate the effects of global change in West African waters.</title>
        <authorList>
            <person name="Mateo J.L."/>
            <person name="Blanco-Fernandez C."/>
            <person name="Garcia-Vazquez E."/>
            <person name="Machado-Schiaffino G."/>
        </authorList>
    </citation>
    <scope>NUCLEOTIDE SEQUENCE</scope>
    <source>
        <strain evidence="6">C29</strain>
        <tissue evidence="6">Fin</tissue>
    </source>
</reference>
<proteinExistence type="predicted"/>
<sequence length="132" mass="14799">MVSQSSELGYWLPGYKLEKSWAMGVHVCVMYNALETLLVLLHKGAAVNRKPNGKTPLHVACEVSHADCVALLLDHGARVNSQSLSGHTALHYCITREHWRNYRRCNRSTEPSVEDSPEKAKVYEVKLHSTEG</sequence>
<dbReference type="PROSITE" id="PS50297">
    <property type="entry name" value="ANK_REP_REGION"/>
    <property type="match status" value="1"/>
</dbReference>
<keyword evidence="5" id="KW-0812">Transmembrane</keyword>
<name>A0AA47M1H1_MERPO</name>
<evidence type="ECO:0000256" key="1">
    <source>
        <dbReference type="ARBA" id="ARBA00022737"/>
    </source>
</evidence>
<dbReference type="EMBL" id="JAOPHQ010006338">
    <property type="protein sequence ID" value="KAK0131859.1"/>
    <property type="molecule type" value="Genomic_DNA"/>
</dbReference>
<keyword evidence="5" id="KW-0472">Membrane</keyword>
<protein>
    <submittedName>
        <fullName evidence="6">Ankyrin repeat and SOCS box protein 4</fullName>
    </submittedName>
</protein>
<dbReference type="SMART" id="SM00248">
    <property type="entry name" value="ANK"/>
    <property type="match status" value="2"/>
</dbReference>
<dbReference type="InterPro" id="IPR002110">
    <property type="entry name" value="Ankyrin_rpt"/>
</dbReference>
<evidence type="ECO:0000256" key="5">
    <source>
        <dbReference type="SAM" id="Phobius"/>
    </source>
</evidence>